<keyword evidence="1" id="KW-0732">Signal</keyword>
<dbReference type="RefSeq" id="WP_004900566.1">
    <property type="nucleotide sequence ID" value="NZ_BBTI01000002.1"/>
</dbReference>
<name>V2VTN8_9GAMM</name>
<organism evidence="2 3">
    <name type="scientific">Acinetobacter brisouii CIP 110357</name>
    <dbReference type="NCBI Taxonomy" id="1341683"/>
    <lineage>
        <taxon>Bacteria</taxon>
        <taxon>Pseudomonadati</taxon>
        <taxon>Pseudomonadota</taxon>
        <taxon>Gammaproteobacteria</taxon>
        <taxon>Moraxellales</taxon>
        <taxon>Moraxellaceae</taxon>
        <taxon>Acinetobacter</taxon>
    </lineage>
</organism>
<gene>
    <name evidence="2" type="ORF">P255_01625</name>
</gene>
<dbReference type="HOGENOM" id="CLU_2010324_0_0_6"/>
<evidence type="ECO:0000313" key="2">
    <source>
        <dbReference type="EMBL" id="ESK51119.1"/>
    </source>
</evidence>
<feature type="signal peptide" evidence="1">
    <location>
        <begin position="1"/>
        <end position="19"/>
    </location>
</feature>
<evidence type="ECO:0000256" key="1">
    <source>
        <dbReference type="SAM" id="SignalP"/>
    </source>
</evidence>
<accession>V2VTN8</accession>
<sequence>MKKLICVLALGLCSVSSFAAESALKAHSQQELEQKLEQSTQKHDAEMQAFLNSIDPKATQFTSQQSQHFCKITQGLINDMYAVLDQNRELLVEEDRKVTKQEFITQAVYEAPDYQSLQKMGVNCKLK</sequence>
<reference evidence="2 3" key="1">
    <citation type="submission" date="2013-10" db="EMBL/GenBank/DDBJ databases">
        <title>The Genome Sequence of Acinetobacter brisouii CIP 110357.</title>
        <authorList>
            <consortium name="The Broad Institute Genomics Platform"/>
            <consortium name="The Broad Institute Genome Sequencing Center for Infectious Disease"/>
            <person name="Cerqueira G."/>
            <person name="Feldgarden M."/>
            <person name="Courvalin P."/>
            <person name="Grillot-Courvalin C."/>
            <person name="Clermont D."/>
            <person name="Rocha E."/>
            <person name="Yoon E.-J."/>
            <person name="Nemec A."/>
            <person name="Young S.K."/>
            <person name="Zeng Q."/>
            <person name="Gargeya S."/>
            <person name="Fitzgerald M."/>
            <person name="Abouelleil A."/>
            <person name="Alvarado L."/>
            <person name="Berlin A.M."/>
            <person name="Chapman S.B."/>
            <person name="Gainer-Dewar J."/>
            <person name="Goldberg J."/>
            <person name="Gnerre S."/>
            <person name="Griggs A."/>
            <person name="Gujja S."/>
            <person name="Hansen M."/>
            <person name="Howarth C."/>
            <person name="Imamovic A."/>
            <person name="Ireland A."/>
            <person name="Larimer J."/>
            <person name="McCowan C."/>
            <person name="Murphy C."/>
            <person name="Pearson M."/>
            <person name="Poon T.W."/>
            <person name="Priest M."/>
            <person name="Roberts A."/>
            <person name="Saif S."/>
            <person name="Shea T."/>
            <person name="Sykes S."/>
            <person name="Wortman J."/>
            <person name="Nusbaum C."/>
            <person name="Birren B."/>
        </authorList>
    </citation>
    <scope>NUCLEOTIDE SEQUENCE [LARGE SCALE GENOMIC DNA]</scope>
    <source>
        <strain evidence="2 3">CIP 110357</strain>
    </source>
</reference>
<evidence type="ECO:0000313" key="3">
    <source>
        <dbReference type="Proteomes" id="UP000018418"/>
    </source>
</evidence>
<proteinExistence type="predicted"/>
<dbReference type="EMBL" id="AYEU01000006">
    <property type="protein sequence ID" value="ESK51119.1"/>
    <property type="molecule type" value="Genomic_DNA"/>
</dbReference>
<dbReference type="STRING" id="396323.VH98_02830"/>
<comment type="caution">
    <text evidence="2">The sequence shown here is derived from an EMBL/GenBank/DDBJ whole genome shotgun (WGS) entry which is preliminary data.</text>
</comment>
<dbReference type="Proteomes" id="UP000018418">
    <property type="component" value="Unassembled WGS sequence"/>
</dbReference>
<feature type="chain" id="PRO_5004711479" description="DUF3347 domain-containing protein" evidence="1">
    <location>
        <begin position="20"/>
        <end position="127"/>
    </location>
</feature>
<evidence type="ECO:0008006" key="4">
    <source>
        <dbReference type="Google" id="ProtNLM"/>
    </source>
</evidence>
<protein>
    <recommendedName>
        <fullName evidence="4">DUF3347 domain-containing protein</fullName>
    </recommendedName>
</protein>
<dbReference type="PATRIC" id="fig|1341683.3.peg.1610"/>
<dbReference type="AlphaFoldDB" id="V2VTN8"/>
<dbReference type="OrthoDB" id="6711152at2"/>
<keyword evidence="3" id="KW-1185">Reference proteome</keyword>